<dbReference type="Proteomes" id="UP000488956">
    <property type="component" value="Unassembled WGS sequence"/>
</dbReference>
<dbReference type="EMBL" id="QXGA01000380">
    <property type="protein sequence ID" value="KAE9146880.1"/>
    <property type="molecule type" value="Genomic_DNA"/>
</dbReference>
<evidence type="ECO:0000313" key="4">
    <source>
        <dbReference type="EMBL" id="KAE9117418.1"/>
    </source>
</evidence>
<dbReference type="AlphaFoldDB" id="A0A6A3YHM8"/>
<evidence type="ECO:0000313" key="15">
    <source>
        <dbReference type="Proteomes" id="UP000440367"/>
    </source>
</evidence>
<dbReference type="EMBL" id="QXGD01000413">
    <property type="protein sequence ID" value="KAE9240401.1"/>
    <property type="molecule type" value="Genomic_DNA"/>
</dbReference>
<evidence type="ECO:0000313" key="20">
    <source>
        <dbReference type="Proteomes" id="UP000486351"/>
    </source>
</evidence>
<accession>A0A6A3YHM8</accession>
<dbReference type="EMBL" id="QXFW01000374">
    <property type="protein sequence ID" value="KAE9014326.1"/>
    <property type="molecule type" value="Genomic_DNA"/>
</dbReference>
<dbReference type="Proteomes" id="UP000433483">
    <property type="component" value="Unassembled WGS sequence"/>
</dbReference>
<dbReference type="Proteomes" id="UP000440732">
    <property type="component" value="Unassembled WGS sequence"/>
</dbReference>
<evidence type="ECO:0000313" key="9">
    <source>
        <dbReference type="EMBL" id="KAE9240401.1"/>
    </source>
</evidence>
<dbReference type="EMBL" id="QXGF01000415">
    <property type="protein sequence ID" value="KAE8940576.1"/>
    <property type="molecule type" value="Genomic_DNA"/>
</dbReference>
<dbReference type="Proteomes" id="UP000429523">
    <property type="component" value="Unassembled WGS sequence"/>
</dbReference>
<proteinExistence type="predicted"/>
<evidence type="ECO:0000313" key="7">
    <source>
        <dbReference type="EMBL" id="KAE9218522.1"/>
    </source>
</evidence>
<dbReference type="Proteomes" id="UP000476176">
    <property type="component" value="Unassembled WGS sequence"/>
</dbReference>
<dbReference type="Proteomes" id="UP000486351">
    <property type="component" value="Unassembled WGS sequence"/>
</dbReference>
<keyword evidence="13" id="KW-1185">Reference proteome</keyword>
<dbReference type="EMBL" id="QXFY01000281">
    <property type="protein sequence ID" value="KAE9349429.1"/>
    <property type="molecule type" value="Genomic_DNA"/>
</dbReference>
<evidence type="ECO:0000313" key="2">
    <source>
        <dbReference type="EMBL" id="KAE8940576.1"/>
    </source>
</evidence>
<evidence type="ECO:0000313" key="10">
    <source>
        <dbReference type="EMBL" id="KAE9314342.1"/>
    </source>
</evidence>
<dbReference type="Proteomes" id="UP000440367">
    <property type="component" value="Unassembled WGS sequence"/>
</dbReference>
<evidence type="ECO:0000313" key="11">
    <source>
        <dbReference type="EMBL" id="KAE9349429.1"/>
    </source>
</evidence>
<protein>
    <submittedName>
        <fullName evidence="7">Uncharacterized protein</fullName>
    </submittedName>
</protein>
<feature type="region of interest" description="Disordered" evidence="1">
    <location>
        <begin position="39"/>
        <end position="65"/>
    </location>
</feature>
<evidence type="ECO:0000313" key="17">
    <source>
        <dbReference type="Proteomes" id="UP000441208"/>
    </source>
</evidence>
<evidence type="ECO:0000313" key="5">
    <source>
        <dbReference type="EMBL" id="KAE9119614.1"/>
    </source>
</evidence>
<dbReference type="EMBL" id="QXGB01000345">
    <property type="protein sequence ID" value="KAE9218522.1"/>
    <property type="molecule type" value="Genomic_DNA"/>
</dbReference>
<evidence type="ECO:0000313" key="16">
    <source>
        <dbReference type="Proteomes" id="UP000440732"/>
    </source>
</evidence>
<dbReference type="Proteomes" id="UP000460718">
    <property type="component" value="Unassembled WGS sequence"/>
</dbReference>
<evidence type="ECO:0000313" key="12">
    <source>
        <dbReference type="Proteomes" id="UP000429523"/>
    </source>
</evidence>
<evidence type="ECO:0000256" key="1">
    <source>
        <dbReference type="SAM" id="MobiDB-lite"/>
    </source>
</evidence>
<dbReference type="EMBL" id="QXFX01000339">
    <property type="protein sequence ID" value="KAE9119614.1"/>
    <property type="molecule type" value="Genomic_DNA"/>
</dbReference>
<evidence type="ECO:0000313" key="8">
    <source>
        <dbReference type="EMBL" id="KAE9238982.1"/>
    </source>
</evidence>
<evidence type="ECO:0000313" key="13">
    <source>
        <dbReference type="Proteomes" id="UP000433483"/>
    </source>
</evidence>
<evidence type="ECO:0000313" key="19">
    <source>
        <dbReference type="Proteomes" id="UP000476176"/>
    </source>
</evidence>
<organism evidence="7 13">
    <name type="scientific">Phytophthora fragariae</name>
    <dbReference type="NCBI Taxonomy" id="53985"/>
    <lineage>
        <taxon>Eukaryota</taxon>
        <taxon>Sar</taxon>
        <taxon>Stramenopiles</taxon>
        <taxon>Oomycota</taxon>
        <taxon>Peronosporomycetes</taxon>
        <taxon>Peronosporales</taxon>
        <taxon>Peronosporaceae</taxon>
        <taxon>Phytophthora</taxon>
    </lineage>
</organism>
<comment type="caution">
    <text evidence="7">The sequence shown here is derived from an EMBL/GenBank/DDBJ whole genome shotgun (WGS) entry which is preliminary data.</text>
</comment>
<dbReference type="Proteomes" id="UP000441208">
    <property type="component" value="Unassembled WGS sequence"/>
</dbReference>
<dbReference type="Proteomes" id="UP000437068">
    <property type="component" value="Unassembled WGS sequence"/>
</dbReference>
<dbReference type="EMBL" id="QXGE01000374">
    <property type="protein sequence ID" value="KAE9314342.1"/>
    <property type="molecule type" value="Genomic_DNA"/>
</dbReference>
<name>A0A6A3YHM8_9STRA</name>
<dbReference type="OrthoDB" id="10269939at2759"/>
<gene>
    <name evidence="10" type="ORF">PF001_g8304</name>
    <name evidence="9" type="ORF">PF002_g9776</name>
    <name evidence="8" type="ORF">PF004_g8154</name>
    <name evidence="7" type="ORF">PF005_g8229</name>
    <name evidence="6" type="ORF">PF006_g8378</name>
    <name evidence="4" type="ORF">PF007_g9286</name>
    <name evidence="11" type="ORF">PF008_g6889</name>
    <name evidence="2" type="ORF">PF009_g9604</name>
    <name evidence="5" type="ORF">PF010_g7788</name>
    <name evidence="3" type="ORF">PF011_g8096</name>
</gene>
<dbReference type="EMBL" id="QXFZ01000413">
    <property type="protein sequence ID" value="KAE9117418.1"/>
    <property type="molecule type" value="Genomic_DNA"/>
</dbReference>
<sequence length="65" mass="7309">MNRVSAVVTLQIDKKLSKSEDYPAWRLRLLTGLNVSNMDQLDQGPFNDNGVQHEAVPVEPQPQGY</sequence>
<evidence type="ECO:0000313" key="6">
    <source>
        <dbReference type="EMBL" id="KAE9146880.1"/>
    </source>
</evidence>
<reference evidence="12 13" key="1">
    <citation type="submission" date="2018-08" db="EMBL/GenBank/DDBJ databases">
        <title>Genomic investigation of the strawberry pathogen Phytophthora fragariae indicates pathogenicity is determined by transcriptional variation in three key races.</title>
        <authorList>
            <person name="Adams T.M."/>
            <person name="Armitage A.D."/>
            <person name="Sobczyk M.K."/>
            <person name="Bates H.J."/>
            <person name="Dunwell J.M."/>
            <person name="Nellist C.F."/>
            <person name="Harrison R.J."/>
        </authorList>
    </citation>
    <scope>NUCLEOTIDE SEQUENCE [LARGE SCALE GENOMIC DNA]</scope>
    <source>
        <strain evidence="10 14">A4</strain>
        <strain evidence="9 15">BC-1</strain>
        <strain evidence="8 19">BC-23</strain>
        <strain evidence="7 13">NOV-27</strain>
        <strain evidence="6 16">NOV-5</strain>
        <strain evidence="4 17">NOV-71</strain>
        <strain evidence="11 20">NOV-77</strain>
        <strain evidence="2 12">NOV-9</strain>
        <strain evidence="5 21">ONT-3</strain>
        <strain evidence="3 18">SCRP245</strain>
    </source>
</reference>
<evidence type="ECO:0000313" key="21">
    <source>
        <dbReference type="Proteomes" id="UP000488956"/>
    </source>
</evidence>
<evidence type="ECO:0000313" key="18">
    <source>
        <dbReference type="Proteomes" id="UP000460718"/>
    </source>
</evidence>
<evidence type="ECO:0000313" key="14">
    <source>
        <dbReference type="Proteomes" id="UP000437068"/>
    </source>
</evidence>
<evidence type="ECO:0000313" key="3">
    <source>
        <dbReference type="EMBL" id="KAE9014326.1"/>
    </source>
</evidence>
<dbReference type="EMBL" id="QXGC01000374">
    <property type="protein sequence ID" value="KAE9238982.1"/>
    <property type="molecule type" value="Genomic_DNA"/>
</dbReference>